<evidence type="ECO:0000313" key="2">
    <source>
        <dbReference type="Proteomes" id="UP000091857"/>
    </source>
</evidence>
<keyword evidence="2" id="KW-1185">Reference proteome</keyword>
<proteinExistence type="predicted"/>
<name>A0ACB7I1B1_MANES</name>
<organism evidence="1 2">
    <name type="scientific">Manihot esculenta</name>
    <name type="common">Cassava</name>
    <name type="synonym">Jatropha manihot</name>
    <dbReference type="NCBI Taxonomy" id="3983"/>
    <lineage>
        <taxon>Eukaryota</taxon>
        <taxon>Viridiplantae</taxon>
        <taxon>Streptophyta</taxon>
        <taxon>Embryophyta</taxon>
        <taxon>Tracheophyta</taxon>
        <taxon>Spermatophyta</taxon>
        <taxon>Magnoliopsida</taxon>
        <taxon>eudicotyledons</taxon>
        <taxon>Gunneridae</taxon>
        <taxon>Pentapetalae</taxon>
        <taxon>rosids</taxon>
        <taxon>fabids</taxon>
        <taxon>Malpighiales</taxon>
        <taxon>Euphorbiaceae</taxon>
        <taxon>Crotonoideae</taxon>
        <taxon>Manihoteae</taxon>
        <taxon>Manihot</taxon>
    </lineage>
</organism>
<gene>
    <name evidence="1" type="ORF">MANES_03G160850v8</name>
</gene>
<protein>
    <submittedName>
        <fullName evidence="1">Uncharacterized protein</fullName>
    </submittedName>
</protein>
<comment type="caution">
    <text evidence="1">The sequence shown here is derived from an EMBL/GenBank/DDBJ whole genome shotgun (WGS) entry which is preliminary data.</text>
</comment>
<accession>A0ACB7I1B1</accession>
<sequence length="82" mass="9333">MMLLIANNSASKSNKKRGWWTRLLFTATFASAKLVYKHVLRQNIFTQAHRNISLTLRPGIISLFVCARIKLHALIKISPLEA</sequence>
<reference evidence="2" key="1">
    <citation type="journal article" date="2016" name="Nat. Biotechnol.">
        <title>Sequencing wild and cultivated cassava and related species reveals extensive interspecific hybridization and genetic diversity.</title>
        <authorList>
            <person name="Bredeson J.V."/>
            <person name="Lyons J.B."/>
            <person name="Prochnik S.E."/>
            <person name="Wu G.A."/>
            <person name="Ha C.M."/>
            <person name="Edsinger-Gonzales E."/>
            <person name="Grimwood J."/>
            <person name="Schmutz J."/>
            <person name="Rabbi I.Y."/>
            <person name="Egesi C."/>
            <person name="Nauluvula P."/>
            <person name="Lebot V."/>
            <person name="Ndunguru J."/>
            <person name="Mkamilo G."/>
            <person name="Bart R.S."/>
            <person name="Setter T.L."/>
            <person name="Gleadow R.M."/>
            <person name="Kulakow P."/>
            <person name="Ferguson M.E."/>
            <person name="Rounsley S."/>
            <person name="Rokhsar D.S."/>
        </authorList>
    </citation>
    <scope>NUCLEOTIDE SEQUENCE [LARGE SCALE GENOMIC DNA]</scope>
    <source>
        <strain evidence="2">cv. AM560-2</strain>
    </source>
</reference>
<evidence type="ECO:0000313" key="1">
    <source>
        <dbReference type="EMBL" id="KAG8658540.1"/>
    </source>
</evidence>
<dbReference type="Proteomes" id="UP000091857">
    <property type="component" value="Chromosome 3"/>
</dbReference>
<dbReference type="EMBL" id="CM004389">
    <property type="protein sequence ID" value="KAG8658540.1"/>
    <property type="molecule type" value="Genomic_DNA"/>
</dbReference>